<keyword evidence="1" id="KW-0539">Nucleus</keyword>
<name>A0A0C3GRC0_OIDMZ</name>
<sequence length="413" mass="45398">MFWACSFCGSISIVNAGARDILPAAGVHRFSARQGIKLPIRYSQYGMQRFSHSSKAMQSVHQEKFLNAARKKLQSGQACDCCKVRKIRCDGLGLPSRCSSCSQNTAERPMTNRTTSCEITRGYVQRLEQQNQDMQNRIHDLKQQLIEGGLNVKPWKSYQNSPAPSYDYNPPCSASQTAVWSTSMLSSTSQLADLPQSKSSYSKTIEDIKVEKRQSTSQTNRMSPPLSSQNLTYKDTTEANGDNKSSAYILDQSQLTYQQIPHPAATQYCTYPNPTTKLSNLGYTAHDNSSSPPSPGPARAPYLEGFVPKVSQVAPVRCSTPISTSISSASRDWHQWTITMAANAKPLEPQNCYSADAEMQFSGQLMDGSVDNSDASANMADLGVGAEREHSHPGHSVHHRIGTKWPLNILGMG</sequence>
<dbReference type="STRING" id="913774.A0A0C3GRC0"/>
<dbReference type="Proteomes" id="UP000054321">
    <property type="component" value="Unassembled WGS sequence"/>
</dbReference>
<dbReference type="HOGENOM" id="CLU_665797_0_0_1"/>
<dbReference type="PROSITE" id="PS50048">
    <property type="entry name" value="ZN2_CY6_FUNGAL_2"/>
    <property type="match status" value="1"/>
</dbReference>
<dbReference type="InParanoid" id="A0A0C3GRC0"/>
<dbReference type="GO" id="GO:0000981">
    <property type="term" value="F:DNA-binding transcription factor activity, RNA polymerase II-specific"/>
    <property type="evidence" value="ECO:0007669"/>
    <property type="project" value="InterPro"/>
</dbReference>
<dbReference type="InterPro" id="IPR001138">
    <property type="entry name" value="Zn2Cys6_DnaBD"/>
</dbReference>
<dbReference type="GO" id="GO:0008270">
    <property type="term" value="F:zinc ion binding"/>
    <property type="evidence" value="ECO:0007669"/>
    <property type="project" value="InterPro"/>
</dbReference>
<evidence type="ECO:0000256" key="1">
    <source>
        <dbReference type="ARBA" id="ARBA00023242"/>
    </source>
</evidence>
<dbReference type="Gene3D" id="4.10.240.10">
    <property type="entry name" value="Zn(2)-C6 fungal-type DNA-binding domain"/>
    <property type="match status" value="1"/>
</dbReference>
<reference evidence="5" key="2">
    <citation type="submission" date="2015-01" db="EMBL/GenBank/DDBJ databases">
        <title>Evolutionary Origins and Diversification of the Mycorrhizal Mutualists.</title>
        <authorList>
            <consortium name="DOE Joint Genome Institute"/>
            <consortium name="Mycorrhizal Genomics Consortium"/>
            <person name="Kohler A."/>
            <person name="Kuo A."/>
            <person name="Nagy L.G."/>
            <person name="Floudas D."/>
            <person name="Copeland A."/>
            <person name="Barry K.W."/>
            <person name="Cichocki N."/>
            <person name="Veneault-Fourrey C."/>
            <person name="LaButti K."/>
            <person name="Lindquist E.A."/>
            <person name="Lipzen A."/>
            <person name="Lundell T."/>
            <person name="Morin E."/>
            <person name="Murat C."/>
            <person name="Riley R."/>
            <person name="Ohm R."/>
            <person name="Sun H."/>
            <person name="Tunlid A."/>
            <person name="Henrissat B."/>
            <person name="Grigoriev I.V."/>
            <person name="Hibbett D.S."/>
            <person name="Martin F."/>
        </authorList>
    </citation>
    <scope>NUCLEOTIDE SEQUENCE [LARGE SCALE GENOMIC DNA]</scope>
    <source>
        <strain evidence="5">Zn</strain>
    </source>
</reference>
<feature type="domain" description="Zn(2)-C6 fungal-type" evidence="3">
    <location>
        <begin position="78"/>
        <end position="119"/>
    </location>
</feature>
<feature type="compositionally biased region" description="Polar residues" evidence="2">
    <location>
        <begin position="215"/>
        <end position="243"/>
    </location>
</feature>
<feature type="compositionally biased region" description="Basic and acidic residues" evidence="2">
    <location>
        <begin position="205"/>
        <end position="214"/>
    </location>
</feature>
<accession>A0A0C3GRC0</accession>
<organism evidence="4 5">
    <name type="scientific">Oidiodendron maius (strain Zn)</name>
    <dbReference type="NCBI Taxonomy" id="913774"/>
    <lineage>
        <taxon>Eukaryota</taxon>
        <taxon>Fungi</taxon>
        <taxon>Dikarya</taxon>
        <taxon>Ascomycota</taxon>
        <taxon>Pezizomycotina</taxon>
        <taxon>Leotiomycetes</taxon>
        <taxon>Leotiomycetes incertae sedis</taxon>
        <taxon>Myxotrichaceae</taxon>
        <taxon>Oidiodendron</taxon>
    </lineage>
</organism>
<keyword evidence="5" id="KW-1185">Reference proteome</keyword>
<dbReference type="AlphaFoldDB" id="A0A0C3GRC0"/>
<proteinExistence type="predicted"/>
<dbReference type="InterPro" id="IPR036864">
    <property type="entry name" value="Zn2-C6_fun-type_DNA-bd_sf"/>
</dbReference>
<evidence type="ECO:0000259" key="3">
    <source>
        <dbReference type="PROSITE" id="PS50048"/>
    </source>
</evidence>
<dbReference type="CDD" id="cd00067">
    <property type="entry name" value="GAL4"/>
    <property type="match status" value="1"/>
</dbReference>
<feature type="region of interest" description="Disordered" evidence="2">
    <location>
        <begin position="205"/>
        <end position="243"/>
    </location>
</feature>
<protein>
    <recommendedName>
        <fullName evidence="3">Zn(2)-C6 fungal-type domain-containing protein</fullName>
    </recommendedName>
</protein>
<reference evidence="4 5" key="1">
    <citation type="submission" date="2014-04" db="EMBL/GenBank/DDBJ databases">
        <authorList>
            <consortium name="DOE Joint Genome Institute"/>
            <person name="Kuo A."/>
            <person name="Martino E."/>
            <person name="Perotto S."/>
            <person name="Kohler A."/>
            <person name="Nagy L.G."/>
            <person name="Floudas D."/>
            <person name="Copeland A."/>
            <person name="Barry K.W."/>
            <person name="Cichocki N."/>
            <person name="Veneault-Fourrey C."/>
            <person name="LaButti K."/>
            <person name="Lindquist E.A."/>
            <person name="Lipzen A."/>
            <person name="Lundell T."/>
            <person name="Morin E."/>
            <person name="Murat C."/>
            <person name="Sun H."/>
            <person name="Tunlid A."/>
            <person name="Henrissat B."/>
            <person name="Grigoriev I.V."/>
            <person name="Hibbett D.S."/>
            <person name="Martin F."/>
            <person name="Nordberg H.P."/>
            <person name="Cantor M.N."/>
            <person name="Hua S.X."/>
        </authorList>
    </citation>
    <scope>NUCLEOTIDE SEQUENCE [LARGE SCALE GENOMIC DNA]</scope>
    <source>
        <strain evidence="4 5">Zn</strain>
    </source>
</reference>
<dbReference type="EMBL" id="KN832892">
    <property type="protein sequence ID" value="KIM93894.1"/>
    <property type="molecule type" value="Genomic_DNA"/>
</dbReference>
<dbReference type="OrthoDB" id="5154299at2759"/>
<evidence type="ECO:0000313" key="4">
    <source>
        <dbReference type="EMBL" id="KIM93894.1"/>
    </source>
</evidence>
<gene>
    <name evidence="4" type="ORF">OIDMADRAFT_149592</name>
</gene>
<evidence type="ECO:0000313" key="5">
    <source>
        <dbReference type="Proteomes" id="UP000054321"/>
    </source>
</evidence>
<evidence type="ECO:0000256" key="2">
    <source>
        <dbReference type="SAM" id="MobiDB-lite"/>
    </source>
</evidence>